<dbReference type="AlphaFoldDB" id="A0ABD0KS47"/>
<organism evidence="1 2">
    <name type="scientific">Batillaria attramentaria</name>
    <dbReference type="NCBI Taxonomy" id="370345"/>
    <lineage>
        <taxon>Eukaryota</taxon>
        <taxon>Metazoa</taxon>
        <taxon>Spiralia</taxon>
        <taxon>Lophotrochozoa</taxon>
        <taxon>Mollusca</taxon>
        <taxon>Gastropoda</taxon>
        <taxon>Caenogastropoda</taxon>
        <taxon>Sorbeoconcha</taxon>
        <taxon>Cerithioidea</taxon>
        <taxon>Batillariidae</taxon>
        <taxon>Batillaria</taxon>
    </lineage>
</organism>
<protein>
    <submittedName>
        <fullName evidence="1">Uncharacterized protein</fullName>
    </submittedName>
</protein>
<name>A0ABD0KS47_9CAEN</name>
<dbReference type="EMBL" id="JACVVK020000131">
    <property type="protein sequence ID" value="KAK7490039.1"/>
    <property type="molecule type" value="Genomic_DNA"/>
</dbReference>
<gene>
    <name evidence="1" type="ORF">BaRGS_00018739</name>
</gene>
<dbReference type="Proteomes" id="UP001519460">
    <property type="component" value="Unassembled WGS sequence"/>
</dbReference>
<keyword evidence="2" id="KW-1185">Reference proteome</keyword>
<proteinExistence type="predicted"/>
<accession>A0ABD0KS47</accession>
<evidence type="ECO:0000313" key="2">
    <source>
        <dbReference type="Proteomes" id="UP001519460"/>
    </source>
</evidence>
<sequence>MAEYTQRLRCSSLSLLFDCQSASVHSHLDKDVCCSLQAQQDITHTSVQDLYGPPHRCTYL</sequence>
<feature type="non-terminal residue" evidence="1">
    <location>
        <position position="60"/>
    </location>
</feature>
<reference evidence="1 2" key="1">
    <citation type="journal article" date="2023" name="Sci. Data">
        <title>Genome assembly of the Korean intertidal mud-creeper Batillaria attramentaria.</title>
        <authorList>
            <person name="Patra A.K."/>
            <person name="Ho P.T."/>
            <person name="Jun S."/>
            <person name="Lee S.J."/>
            <person name="Kim Y."/>
            <person name="Won Y.J."/>
        </authorList>
    </citation>
    <scope>NUCLEOTIDE SEQUENCE [LARGE SCALE GENOMIC DNA]</scope>
    <source>
        <strain evidence="1">Wonlab-2016</strain>
    </source>
</reference>
<comment type="caution">
    <text evidence="1">The sequence shown here is derived from an EMBL/GenBank/DDBJ whole genome shotgun (WGS) entry which is preliminary data.</text>
</comment>
<evidence type="ECO:0000313" key="1">
    <source>
        <dbReference type="EMBL" id="KAK7490039.1"/>
    </source>
</evidence>